<keyword evidence="2" id="KW-0805">Transcription regulation</keyword>
<dbReference type="Pfam" id="PF04542">
    <property type="entry name" value="Sigma70_r2"/>
    <property type="match status" value="1"/>
</dbReference>
<dbReference type="PANTHER" id="PTHR43133">
    <property type="entry name" value="RNA POLYMERASE ECF-TYPE SIGMA FACTO"/>
    <property type="match status" value="1"/>
</dbReference>
<comment type="similarity">
    <text evidence="1">Belongs to the sigma-70 factor family. ECF subfamily.</text>
</comment>
<evidence type="ECO:0000256" key="1">
    <source>
        <dbReference type="ARBA" id="ARBA00010641"/>
    </source>
</evidence>
<sequence>MINNRIIKDKIRTYNLNDTLDFESLYKDYWKKIYIICYGKTANREVSEEMVQDIFISLWNRRNELIITSSIEHYLIKSAKLKVIDYYRSLASAKHKILVDCDLCEHPEFNEKCLEHNESIHKFLEQDLEITIKNLPCQCQKVYRLSREEQMSISEIAENLNISPKTVKNHLTKALNFIREKIPANFVQ</sequence>
<evidence type="ECO:0000313" key="7">
    <source>
        <dbReference type="EMBL" id="CAA9197216.1"/>
    </source>
</evidence>
<dbReference type="Gene3D" id="1.10.1740.10">
    <property type="match status" value="1"/>
</dbReference>
<feature type="domain" description="RNA polymerase sigma factor 70 region 4 type 2" evidence="6">
    <location>
        <begin position="132"/>
        <end position="176"/>
    </location>
</feature>
<evidence type="ECO:0008006" key="9">
    <source>
        <dbReference type="Google" id="ProtNLM"/>
    </source>
</evidence>
<name>A0A6J4GFY9_9FLAO</name>
<dbReference type="InterPro" id="IPR014327">
    <property type="entry name" value="RNA_pol_sigma70_bacteroid"/>
</dbReference>
<keyword evidence="4" id="KW-0804">Transcription</keyword>
<reference evidence="7 8" key="1">
    <citation type="submission" date="2020-02" db="EMBL/GenBank/DDBJ databases">
        <authorList>
            <person name="Criscuolo A."/>
        </authorList>
    </citation>
    <scope>NUCLEOTIDE SEQUENCE [LARGE SCALE GENOMIC DNA]</scope>
    <source>
        <strain evidence="7">CIP105534</strain>
    </source>
</reference>
<dbReference type="NCBIfam" id="TIGR02985">
    <property type="entry name" value="Sig70_bacteroi1"/>
    <property type="match status" value="1"/>
</dbReference>
<protein>
    <recommendedName>
        <fullName evidence="9">RNA polymerase sigma-70 factor</fullName>
    </recommendedName>
</protein>
<dbReference type="Pfam" id="PF08281">
    <property type="entry name" value="Sigma70_r4_2"/>
    <property type="match status" value="1"/>
</dbReference>
<dbReference type="PANTHER" id="PTHR43133:SF46">
    <property type="entry name" value="RNA POLYMERASE SIGMA-70 FACTOR ECF SUBFAMILY"/>
    <property type="match status" value="1"/>
</dbReference>
<feature type="domain" description="RNA polymerase sigma-70 region 2" evidence="5">
    <location>
        <begin position="25"/>
        <end position="90"/>
    </location>
</feature>
<evidence type="ECO:0000259" key="5">
    <source>
        <dbReference type="Pfam" id="PF04542"/>
    </source>
</evidence>
<dbReference type="SUPFAM" id="SSF88946">
    <property type="entry name" value="Sigma2 domain of RNA polymerase sigma factors"/>
    <property type="match status" value="1"/>
</dbReference>
<dbReference type="AlphaFoldDB" id="A0A6J4GFY9"/>
<evidence type="ECO:0000256" key="4">
    <source>
        <dbReference type="ARBA" id="ARBA00023163"/>
    </source>
</evidence>
<dbReference type="GO" id="GO:0016987">
    <property type="term" value="F:sigma factor activity"/>
    <property type="evidence" value="ECO:0007669"/>
    <property type="project" value="UniProtKB-KW"/>
</dbReference>
<keyword evidence="8" id="KW-1185">Reference proteome</keyword>
<dbReference type="Proteomes" id="UP000479938">
    <property type="component" value="Unassembled WGS sequence"/>
</dbReference>
<dbReference type="GO" id="GO:0006352">
    <property type="term" value="P:DNA-templated transcription initiation"/>
    <property type="evidence" value="ECO:0007669"/>
    <property type="project" value="InterPro"/>
</dbReference>
<dbReference type="InterPro" id="IPR036388">
    <property type="entry name" value="WH-like_DNA-bd_sf"/>
</dbReference>
<dbReference type="RefSeq" id="WP_232067319.1">
    <property type="nucleotide sequence ID" value="NZ_CADCSU010000068.1"/>
</dbReference>
<dbReference type="SUPFAM" id="SSF88659">
    <property type="entry name" value="Sigma3 and sigma4 domains of RNA polymerase sigma factors"/>
    <property type="match status" value="1"/>
</dbReference>
<dbReference type="InterPro" id="IPR013249">
    <property type="entry name" value="RNA_pol_sigma70_r4_t2"/>
</dbReference>
<gene>
    <name evidence="7" type="ORF">FLA105534_01523</name>
</gene>
<evidence type="ECO:0000256" key="3">
    <source>
        <dbReference type="ARBA" id="ARBA00023082"/>
    </source>
</evidence>
<proteinExistence type="inferred from homology"/>
<organism evidence="7 8">
    <name type="scientific">Flavobacterium bizetiae</name>
    <dbReference type="NCBI Taxonomy" id="2704140"/>
    <lineage>
        <taxon>Bacteria</taxon>
        <taxon>Pseudomonadati</taxon>
        <taxon>Bacteroidota</taxon>
        <taxon>Flavobacteriia</taxon>
        <taxon>Flavobacteriales</taxon>
        <taxon>Flavobacteriaceae</taxon>
        <taxon>Flavobacterium</taxon>
    </lineage>
</organism>
<keyword evidence="3" id="KW-0731">Sigma factor</keyword>
<dbReference type="InterPro" id="IPR013325">
    <property type="entry name" value="RNA_pol_sigma_r2"/>
</dbReference>
<evidence type="ECO:0000256" key="2">
    <source>
        <dbReference type="ARBA" id="ARBA00023015"/>
    </source>
</evidence>
<dbReference type="Gene3D" id="1.10.10.10">
    <property type="entry name" value="Winged helix-like DNA-binding domain superfamily/Winged helix DNA-binding domain"/>
    <property type="match status" value="1"/>
</dbReference>
<dbReference type="InterPro" id="IPR014284">
    <property type="entry name" value="RNA_pol_sigma-70_dom"/>
</dbReference>
<dbReference type="EMBL" id="CADCSU010000068">
    <property type="protein sequence ID" value="CAA9197216.1"/>
    <property type="molecule type" value="Genomic_DNA"/>
</dbReference>
<dbReference type="InterPro" id="IPR039425">
    <property type="entry name" value="RNA_pol_sigma-70-like"/>
</dbReference>
<dbReference type="InterPro" id="IPR013324">
    <property type="entry name" value="RNA_pol_sigma_r3/r4-like"/>
</dbReference>
<dbReference type="NCBIfam" id="TIGR02937">
    <property type="entry name" value="sigma70-ECF"/>
    <property type="match status" value="1"/>
</dbReference>
<dbReference type="GO" id="GO:0003677">
    <property type="term" value="F:DNA binding"/>
    <property type="evidence" value="ECO:0007669"/>
    <property type="project" value="InterPro"/>
</dbReference>
<accession>A0A6J4GFY9</accession>
<evidence type="ECO:0000313" key="8">
    <source>
        <dbReference type="Proteomes" id="UP000479938"/>
    </source>
</evidence>
<dbReference type="InterPro" id="IPR007627">
    <property type="entry name" value="RNA_pol_sigma70_r2"/>
</dbReference>
<evidence type="ECO:0000259" key="6">
    <source>
        <dbReference type="Pfam" id="PF08281"/>
    </source>
</evidence>